<gene>
    <name evidence="5" type="ORF">FEM01_00975</name>
</gene>
<reference evidence="5 6" key="1">
    <citation type="submission" date="2019-05" db="EMBL/GenBank/DDBJ databases">
        <title>Pseudomonas sp. SC006 isolated from lettuce that can produce HBGAs.</title>
        <authorList>
            <person name="Wang D."/>
            <person name="Liao N."/>
            <person name="Liu D."/>
            <person name="Zhang Z."/>
            <person name="Zou S."/>
        </authorList>
    </citation>
    <scope>NUCLEOTIDE SEQUENCE [LARGE SCALE GENOMIC DNA]</scope>
    <source>
        <strain evidence="5 6">SC006</strain>
    </source>
</reference>
<dbReference type="PROSITE" id="PS01124">
    <property type="entry name" value="HTH_ARAC_FAMILY_2"/>
    <property type="match status" value="1"/>
</dbReference>
<accession>A0A5R8ZG91</accession>
<dbReference type="InterPro" id="IPR009057">
    <property type="entry name" value="Homeodomain-like_sf"/>
</dbReference>
<keyword evidence="6" id="KW-1185">Reference proteome</keyword>
<dbReference type="OrthoDB" id="5582699at2"/>
<dbReference type="PANTHER" id="PTHR47894:SF1">
    <property type="entry name" value="HTH-TYPE TRANSCRIPTIONAL REGULATOR VQSM"/>
    <property type="match status" value="1"/>
</dbReference>
<sequence length="327" mass="36294">MHTVSRSYFTTLAQALIRAGAVVDPHDPILAESGRHIRLVRVYQWLEEVVQRSGDADIGVRVHAHAHPAMLGQLGYAVMSCATLGDALERLVSLHPLTTNGSILRLEQSADEMRLIGFEVGPCAPRVFIDAGAAMTLGLLQWLTPACRFVPLEVELAYPEPADTTVLRELFGERLVFGRSYNSLRLSAEVCRLPLPTASPTLDRLHGEYAAARLEERIEGSTTARVRRALTEQLTMGQPTALEYLSERLRLSRRSLQNALEREGVSYSALLDEARLTQAHSLLHDSARSIKYIGATLGFRDPSSFHKACLRWFGVPPGEYRKLREAT</sequence>
<dbReference type="Pfam" id="PF12833">
    <property type="entry name" value="HTH_18"/>
    <property type="match status" value="1"/>
</dbReference>
<evidence type="ECO:0000313" key="5">
    <source>
        <dbReference type="EMBL" id="TLP64783.1"/>
    </source>
</evidence>
<dbReference type="PANTHER" id="PTHR47894">
    <property type="entry name" value="HTH-TYPE TRANSCRIPTIONAL REGULATOR GADX"/>
    <property type="match status" value="1"/>
</dbReference>
<dbReference type="GO" id="GO:0003700">
    <property type="term" value="F:DNA-binding transcription factor activity"/>
    <property type="evidence" value="ECO:0007669"/>
    <property type="project" value="InterPro"/>
</dbReference>
<evidence type="ECO:0000313" key="6">
    <source>
        <dbReference type="Proteomes" id="UP000309819"/>
    </source>
</evidence>
<protein>
    <submittedName>
        <fullName evidence="5">AraC family transcriptional regulator</fullName>
    </submittedName>
</protein>
<keyword evidence="2" id="KW-0238">DNA-binding</keyword>
<keyword evidence="3" id="KW-0804">Transcription</keyword>
<dbReference type="SMART" id="SM00342">
    <property type="entry name" value="HTH_ARAC"/>
    <property type="match status" value="1"/>
</dbReference>
<name>A0A5R8ZG91_9PSED</name>
<evidence type="ECO:0000256" key="2">
    <source>
        <dbReference type="ARBA" id="ARBA00023125"/>
    </source>
</evidence>
<organism evidence="5 6">
    <name type="scientific">Pseudomonas mosselii</name>
    <dbReference type="NCBI Taxonomy" id="78327"/>
    <lineage>
        <taxon>Bacteria</taxon>
        <taxon>Pseudomonadati</taxon>
        <taxon>Pseudomonadota</taxon>
        <taxon>Gammaproteobacteria</taxon>
        <taxon>Pseudomonadales</taxon>
        <taxon>Pseudomonadaceae</taxon>
        <taxon>Pseudomonas</taxon>
    </lineage>
</organism>
<dbReference type="GO" id="GO:0000976">
    <property type="term" value="F:transcription cis-regulatory region binding"/>
    <property type="evidence" value="ECO:0007669"/>
    <property type="project" value="TreeGrafter"/>
</dbReference>
<dbReference type="Proteomes" id="UP000309819">
    <property type="component" value="Unassembled WGS sequence"/>
</dbReference>
<comment type="caution">
    <text evidence="5">The sequence shown here is derived from an EMBL/GenBank/DDBJ whole genome shotgun (WGS) entry which is preliminary data.</text>
</comment>
<dbReference type="AlphaFoldDB" id="A0A5R8ZG91"/>
<dbReference type="SUPFAM" id="SSF46689">
    <property type="entry name" value="Homeodomain-like"/>
    <property type="match status" value="1"/>
</dbReference>
<dbReference type="Gene3D" id="1.10.10.60">
    <property type="entry name" value="Homeodomain-like"/>
    <property type="match status" value="1"/>
</dbReference>
<evidence type="ECO:0000259" key="4">
    <source>
        <dbReference type="PROSITE" id="PS01124"/>
    </source>
</evidence>
<proteinExistence type="predicted"/>
<dbReference type="Pfam" id="PF12625">
    <property type="entry name" value="Arabinose_bd"/>
    <property type="match status" value="1"/>
</dbReference>
<dbReference type="GO" id="GO:0005829">
    <property type="term" value="C:cytosol"/>
    <property type="evidence" value="ECO:0007669"/>
    <property type="project" value="TreeGrafter"/>
</dbReference>
<dbReference type="RefSeq" id="WP_138217422.1">
    <property type="nucleotide sequence ID" value="NZ_VAUO01000001.1"/>
</dbReference>
<dbReference type="InterPro" id="IPR018060">
    <property type="entry name" value="HTH_AraC"/>
</dbReference>
<feature type="domain" description="HTH araC/xylS-type" evidence="4">
    <location>
        <begin position="224"/>
        <end position="323"/>
    </location>
</feature>
<evidence type="ECO:0000256" key="3">
    <source>
        <dbReference type="ARBA" id="ARBA00023163"/>
    </source>
</evidence>
<dbReference type="InterPro" id="IPR032687">
    <property type="entry name" value="AraC-type_N"/>
</dbReference>
<keyword evidence="1" id="KW-0805">Transcription regulation</keyword>
<dbReference type="EMBL" id="VAUO01000001">
    <property type="protein sequence ID" value="TLP64783.1"/>
    <property type="molecule type" value="Genomic_DNA"/>
</dbReference>
<evidence type="ECO:0000256" key="1">
    <source>
        <dbReference type="ARBA" id="ARBA00023015"/>
    </source>
</evidence>